<accession>A0AA94EDM5</accession>
<dbReference type="Gene3D" id="4.10.860.10">
    <property type="entry name" value="UVR domain"/>
    <property type="match status" value="1"/>
</dbReference>
<dbReference type="Pfam" id="PF12344">
    <property type="entry name" value="UvrB"/>
    <property type="match status" value="1"/>
</dbReference>
<dbReference type="Pfam" id="PF00271">
    <property type="entry name" value="Helicase_C"/>
    <property type="match status" value="1"/>
</dbReference>
<evidence type="ECO:0000259" key="16">
    <source>
        <dbReference type="PROSITE" id="PS51192"/>
    </source>
</evidence>
<feature type="domain" description="Helicase ATP-binding" evidence="16">
    <location>
        <begin position="26"/>
        <end position="159"/>
    </location>
</feature>
<evidence type="ECO:0000256" key="8">
    <source>
        <dbReference type="ARBA" id="ARBA00022881"/>
    </source>
</evidence>
<dbReference type="HAMAP" id="MF_00204">
    <property type="entry name" value="UvrB"/>
    <property type="match status" value="1"/>
</dbReference>
<dbReference type="PANTHER" id="PTHR24029">
    <property type="entry name" value="UVRABC SYSTEM PROTEIN B"/>
    <property type="match status" value="1"/>
</dbReference>
<sequence>MSKSFELVSKYQPAGDQPAAIEKILDNLDAGLAHQTLLGVTGSGKTFTMANVIAKSQRPTLILAHNKTLAAQLYGEMKEYFPNNSVEYFVSYYDYYQPEAYVPTTDTFIEKDASINDHIEQMRLSATKALMERRDVVLVASVSAIYGLGDPESYMKMMLHLRRGDIIDQRDILRRLAQLQYKRNDAAFERATYRVRGEVIDIFPAESEAMAVRVELFDNEIDRISYFEPLTGKVTDADVARTTIYPKTHYVTPREVLVDAIEHIKEELKGRREFLIKQNKLIEEQRIAQRTQFDIEMMLELGYCSGIENYSRYLSRRAPGEPPPTLMDYLPDDALLIIDESHVTVSQVGAMYKGDRSRKENLVEYGFRLPSALDNRPLKFDEFEAIAPQTLYVSATPGKYELERSSGEVVEQVVRPTGLVDPIIEVRPVATQVDDLMSEVRIRVEKGERVLATTLTKKMAEDLSDYLDEHGIKVRYLHSDIDTVERMEIIRDLRLGEFDVLVGINLLREGLDMPEVSLVAILDADKEGFLRSDRSLIQTIGRAARNVNGRAILYADRITGSMQRAIEETDRRRTKQIEFNQQHGITPKGLNKSITDVMDLGQGPARQKKSKSSSAIAEVAAGYDPRVTVVKDTKALMKELEAKEKAMYEAAQNLEFEKAAQLRDEVAKMREQLKRAV</sequence>
<dbReference type="InterPro" id="IPR014001">
    <property type="entry name" value="Helicase_ATP-bd"/>
</dbReference>
<evidence type="ECO:0000259" key="17">
    <source>
        <dbReference type="PROSITE" id="PS51194"/>
    </source>
</evidence>
<dbReference type="InterPro" id="IPR027417">
    <property type="entry name" value="P-loop_NTPase"/>
</dbReference>
<feature type="domain" description="UVR" evidence="15">
    <location>
        <begin position="637"/>
        <end position="672"/>
    </location>
</feature>
<reference evidence="19" key="1">
    <citation type="journal article" date="2018" name="Front. Microbiol.">
        <title>Genome-Based Analysis Reveals the Taxonomy and Diversity of the Family Idiomarinaceae.</title>
        <authorList>
            <person name="Liu Y."/>
            <person name="Lai Q."/>
            <person name="Shao Z."/>
        </authorList>
    </citation>
    <scope>NUCLEOTIDE SEQUENCE [LARGE SCALE GENOMIC DNA]</scope>
    <source>
        <strain evidence="19">SN-14</strain>
    </source>
</reference>
<evidence type="ECO:0000256" key="2">
    <source>
        <dbReference type="ARBA" id="ARBA00008533"/>
    </source>
</evidence>
<dbReference type="InterPro" id="IPR001943">
    <property type="entry name" value="UVR_dom"/>
</dbReference>
<dbReference type="FunFam" id="3.40.50.300:FF:000477">
    <property type="entry name" value="UvrABC system protein B"/>
    <property type="match status" value="1"/>
</dbReference>
<dbReference type="InterPro" id="IPR041471">
    <property type="entry name" value="UvrB_inter"/>
</dbReference>
<keyword evidence="3 13" id="KW-0963">Cytoplasm</keyword>
<comment type="subunit">
    <text evidence="11 13 14">Forms a heterotetramer with UvrA during the search for lesions. Interacts with UvrC in an incision complex.</text>
</comment>
<evidence type="ECO:0000313" key="19">
    <source>
        <dbReference type="Proteomes" id="UP000286680"/>
    </source>
</evidence>
<comment type="caution">
    <text evidence="18">The sequence shown here is derived from an EMBL/GenBank/DDBJ whole genome shotgun (WGS) entry which is preliminary data.</text>
</comment>
<dbReference type="GO" id="GO:0003677">
    <property type="term" value="F:DNA binding"/>
    <property type="evidence" value="ECO:0007669"/>
    <property type="project" value="UniProtKB-UniRule"/>
</dbReference>
<keyword evidence="9 13" id="KW-0234">DNA repair</keyword>
<evidence type="ECO:0000256" key="6">
    <source>
        <dbReference type="ARBA" id="ARBA00022769"/>
    </source>
</evidence>
<dbReference type="AlphaFoldDB" id="A0AA94EDM5"/>
<keyword evidence="19" id="KW-1185">Reference proteome</keyword>
<dbReference type="InterPro" id="IPR036876">
    <property type="entry name" value="UVR_dom_sf"/>
</dbReference>
<dbReference type="Pfam" id="PF04851">
    <property type="entry name" value="ResIII"/>
    <property type="match status" value="1"/>
</dbReference>
<gene>
    <name evidence="13" type="primary">uvrB</name>
    <name evidence="18" type="ORF">CWE23_12770</name>
</gene>
<name>A0AA94EDM5_9GAMM</name>
<protein>
    <recommendedName>
        <fullName evidence="12 13">UvrABC system protein B</fullName>
        <shortName evidence="13">Protein UvrB</shortName>
    </recommendedName>
    <alternativeName>
        <fullName evidence="13">Excinuclease ABC subunit B</fullName>
    </alternativeName>
</protein>
<comment type="subcellular location">
    <subcellularLocation>
        <location evidence="1 13 14">Cytoplasm</location>
    </subcellularLocation>
</comment>
<evidence type="ECO:0000256" key="13">
    <source>
        <dbReference type="HAMAP-Rule" id="MF_00204"/>
    </source>
</evidence>
<feature type="short sequence motif" description="Beta-hairpin" evidence="13">
    <location>
        <begin position="92"/>
        <end position="115"/>
    </location>
</feature>
<dbReference type="Gene3D" id="3.40.50.300">
    <property type="entry name" value="P-loop containing nucleotide triphosphate hydrolases"/>
    <property type="match status" value="3"/>
</dbReference>
<dbReference type="Proteomes" id="UP000286680">
    <property type="component" value="Unassembled WGS sequence"/>
</dbReference>
<evidence type="ECO:0000256" key="5">
    <source>
        <dbReference type="ARBA" id="ARBA00022763"/>
    </source>
</evidence>
<dbReference type="PANTHER" id="PTHR24029:SF0">
    <property type="entry name" value="UVRABC SYSTEM PROTEIN B"/>
    <property type="match status" value="1"/>
</dbReference>
<comment type="domain">
    <text evidence="13">The beta-hairpin motif is involved in DNA binding.</text>
</comment>
<dbReference type="InterPro" id="IPR001650">
    <property type="entry name" value="Helicase_C-like"/>
</dbReference>
<dbReference type="PROSITE" id="PS51192">
    <property type="entry name" value="HELICASE_ATP_BIND_1"/>
    <property type="match status" value="1"/>
</dbReference>
<dbReference type="Pfam" id="PF17757">
    <property type="entry name" value="UvrB_inter"/>
    <property type="match status" value="1"/>
</dbReference>
<comment type="function">
    <text evidence="13">The UvrABC repair system catalyzes the recognition and processing of DNA lesions. A damage recognition complex composed of 2 UvrA and 2 UvrB subunits scans DNA for abnormalities. Upon binding of the UvrA(2)B(2) complex to a putative damaged site, the DNA wraps around one UvrB monomer. DNA wrap is dependent on ATP binding by UvrB and probably causes local melting of the DNA helix, facilitating insertion of UvrB beta-hairpin between the DNA strands. Then UvrB probes one DNA strand for the presence of a lesion. If a lesion is found the UvrA subunits dissociate and the UvrB-DNA preincision complex is formed. This complex is subsequently bound by UvrC and the second UvrB is released. If no lesion is found, the DNA wraps around the other UvrB subunit that will check the other stand for damage.</text>
</comment>
<dbReference type="GO" id="GO:0009432">
    <property type="term" value="P:SOS response"/>
    <property type="evidence" value="ECO:0007669"/>
    <property type="project" value="UniProtKB-UniRule"/>
</dbReference>
<keyword evidence="10 13" id="KW-0742">SOS response</keyword>
<dbReference type="CDD" id="cd18790">
    <property type="entry name" value="SF2_C_UvrB"/>
    <property type="match status" value="1"/>
</dbReference>
<keyword evidence="7 13" id="KW-0067">ATP-binding</keyword>
<dbReference type="GO" id="GO:0009381">
    <property type="term" value="F:excinuclease ABC activity"/>
    <property type="evidence" value="ECO:0007669"/>
    <property type="project" value="UniProtKB-UniRule"/>
</dbReference>
<dbReference type="GO" id="GO:0009380">
    <property type="term" value="C:excinuclease repair complex"/>
    <property type="evidence" value="ECO:0007669"/>
    <property type="project" value="InterPro"/>
</dbReference>
<dbReference type="CDD" id="cd17916">
    <property type="entry name" value="DEXHc_UvrB"/>
    <property type="match status" value="1"/>
</dbReference>
<dbReference type="PROSITE" id="PS51194">
    <property type="entry name" value="HELICASE_CTER"/>
    <property type="match status" value="1"/>
</dbReference>
<dbReference type="InterPro" id="IPR024759">
    <property type="entry name" value="UvrB_YAD/RRR_dom"/>
</dbReference>
<dbReference type="FunFam" id="3.40.50.300:FF:000257">
    <property type="entry name" value="UvrABC system protein B"/>
    <property type="match status" value="1"/>
</dbReference>
<evidence type="ECO:0000256" key="14">
    <source>
        <dbReference type="RuleBase" id="RU003587"/>
    </source>
</evidence>
<keyword evidence="4 13" id="KW-0547">Nucleotide-binding</keyword>
<dbReference type="RefSeq" id="WP_105306859.1">
    <property type="nucleotide sequence ID" value="NZ_PIPS01000005.1"/>
</dbReference>
<dbReference type="PROSITE" id="PS50151">
    <property type="entry name" value="UVR"/>
    <property type="match status" value="1"/>
</dbReference>
<dbReference type="SUPFAM" id="SSF46600">
    <property type="entry name" value="C-terminal UvrC-binding domain of UvrB"/>
    <property type="match status" value="1"/>
</dbReference>
<keyword evidence="8 13" id="KW-0267">Excision nuclease</keyword>
<organism evidence="18 19">
    <name type="scientific">Idiomarina aquatica</name>
    <dbReference type="NCBI Taxonomy" id="1327752"/>
    <lineage>
        <taxon>Bacteria</taxon>
        <taxon>Pseudomonadati</taxon>
        <taxon>Pseudomonadota</taxon>
        <taxon>Gammaproteobacteria</taxon>
        <taxon>Alteromonadales</taxon>
        <taxon>Idiomarinaceae</taxon>
        <taxon>Idiomarina</taxon>
    </lineage>
</organism>
<dbReference type="GO" id="GO:0006289">
    <property type="term" value="P:nucleotide-excision repair"/>
    <property type="evidence" value="ECO:0007669"/>
    <property type="project" value="UniProtKB-UniRule"/>
</dbReference>
<dbReference type="GO" id="GO:0005524">
    <property type="term" value="F:ATP binding"/>
    <property type="evidence" value="ECO:0007669"/>
    <property type="project" value="UniProtKB-UniRule"/>
</dbReference>
<keyword evidence="6 13" id="KW-0228">DNA excision</keyword>
<feature type="domain" description="Helicase C-terminal" evidence="17">
    <location>
        <begin position="432"/>
        <end position="585"/>
    </location>
</feature>
<dbReference type="GO" id="GO:0016887">
    <property type="term" value="F:ATP hydrolysis activity"/>
    <property type="evidence" value="ECO:0007669"/>
    <property type="project" value="InterPro"/>
</dbReference>
<dbReference type="InterPro" id="IPR004807">
    <property type="entry name" value="UvrB"/>
</dbReference>
<dbReference type="EMBL" id="PIPS01000005">
    <property type="protein sequence ID" value="RUO39941.1"/>
    <property type="molecule type" value="Genomic_DNA"/>
</dbReference>
<dbReference type="SUPFAM" id="SSF52540">
    <property type="entry name" value="P-loop containing nucleoside triphosphate hydrolases"/>
    <property type="match status" value="2"/>
</dbReference>
<keyword evidence="5 13" id="KW-0227">DNA damage</keyword>
<evidence type="ECO:0000256" key="1">
    <source>
        <dbReference type="ARBA" id="ARBA00004496"/>
    </source>
</evidence>
<dbReference type="SMART" id="SM00487">
    <property type="entry name" value="DEXDc"/>
    <property type="match status" value="1"/>
</dbReference>
<evidence type="ECO:0000313" key="18">
    <source>
        <dbReference type="EMBL" id="RUO39941.1"/>
    </source>
</evidence>
<dbReference type="GO" id="GO:0005737">
    <property type="term" value="C:cytoplasm"/>
    <property type="evidence" value="ECO:0007669"/>
    <property type="project" value="UniProtKB-SubCell"/>
</dbReference>
<dbReference type="NCBIfam" id="TIGR00631">
    <property type="entry name" value="uvrb"/>
    <property type="match status" value="1"/>
</dbReference>
<evidence type="ECO:0000256" key="7">
    <source>
        <dbReference type="ARBA" id="ARBA00022840"/>
    </source>
</evidence>
<evidence type="ECO:0000256" key="3">
    <source>
        <dbReference type="ARBA" id="ARBA00022490"/>
    </source>
</evidence>
<dbReference type="InterPro" id="IPR006935">
    <property type="entry name" value="Helicase/UvrB_N"/>
</dbReference>
<feature type="binding site" evidence="13">
    <location>
        <begin position="39"/>
        <end position="46"/>
    </location>
    <ligand>
        <name>ATP</name>
        <dbReference type="ChEBI" id="CHEBI:30616"/>
    </ligand>
</feature>
<evidence type="ECO:0000256" key="12">
    <source>
        <dbReference type="ARBA" id="ARBA00029504"/>
    </source>
</evidence>
<comment type="similarity">
    <text evidence="2 13 14">Belongs to the UvrB family.</text>
</comment>
<dbReference type="NCBIfam" id="NF003673">
    <property type="entry name" value="PRK05298.1"/>
    <property type="match status" value="1"/>
</dbReference>
<evidence type="ECO:0000256" key="10">
    <source>
        <dbReference type="ARBA" id="ARBA00023236"/>
    </source>
</evidence>
<proteinExistence type="inferred from homology"/>
<dbReference type="Pfam" id="PF02151">
    <property type="entry name" value="UVR"/>
    <property type="match status" value="1"/>
</dbReference>
<evidence type="ECO:0000259" key="15">
    <source>
        <dbReference type="PROSITE" id="PS50151"/>
    </source>
</evidence>
<dbReference type="SMART" id="SM00490">
    <property type="entry name" value="HELICc"/>
    <property type="match status" value="1"/>
</dbReference>
<evidence type="ECO:0000256" key="9">
    <source>
        <dbReference type="ARBA" id="ARBA00023204"/>
    </source>
</evidence>
<evidence type="ECO:0000256" key="4">
    <source>
        <dbReference type="ARBA" id="ARBA00022741"/>
    </source>
</evidence>
<evidence type="ECO:0000256" key="11">
    <source>
        <dbReference type="ARBA" id="ARBA00026033"/>
    </source>
</evidence>